<evidence type="ECO:0000256" key="1">
    <source>
        <dbReference type="ARBA" id="ARBA00004123"/>
    </source>
</evidence>
<feature type="region of interest" description="Disordered" evidence="15">
    <location>
        <begin position="675"/>
        <end position="736"/>
    </location>
</feature>
<protein>
    <submittedName>
        <fullName evidence="17">12288_t:CDS:1</fullName>
    </submittedName>
</protein>
<feature type="repeat" description="WD" evidence="14">
    <location>
        <begin position="261"/>
        <end position="294"/>
    </location>
</feature>
<dbReference type="PANTHER" id="PTHR15271:SF4">
    <property type="entry name" value="CHROMATIN ASSEMBLY FACTOR 1 SUBUNIT B"/>
    <property type="match status" value="1"/>
</dbReference>
<dbReference type="InterPro" id="IPR012677">
    <property type="entry name" value="Nucleotide-bd_a/b_plait_sf"/>
</dbReference>
<dbReference type="SMART" id="SM00320">
    <property type="entry name" value="WD40"/>
    <property type="match status" value="5"/>
</dbReference>
<dbReference type="InterPro" id="IPR036322">
    <property type="entry name" value="WD40_repeat_dom_sf"/>
</dbReference>
<keyword evidence="12" id="KW-0539">Nucleus</keyword>
<dbReference type="GO" id="GO:0006335">
    <property type="term" value="P:DNA replication-dependent chromatin assembly"/>
    <property type="evidence" value="ECO:0007669"/>
    <property type="project" value="InterPro"/>
</dbReference>
<dbReference type="GO" id="GO:0006397">
    <property type="term" value="P:mRNA processing"/>
    <property type="evidence" value="ECO:0007669"/>
    <property type="project" value="UniProtKB-KW"/>
</dbReference>
<keyword evidence="8" id="KW-0156">Chromatin regulator</keyword>
<feature type="compositionally biased region" description="Basic residues" evidence="15">
    <location>
        <begin position="159"/>
        <end position="168"/>
    </location>
</feature>
<evidence type="ECO:0000256" key="14">
    <source>
        <dbReference type="PROSITE-ProRule" id="PRU00221"/>
    </source>
</evidence>
<evidence type="ECO:0000256" key="2">
    <source>
        <dbReference type="ARBA" id="ARBA00007306"/>
    </source>
</evidence>
<evidence type="ECO:0000256" key="12">
    <source>
        <dbReference type="ARBA" id="ARBA00023242"/>
    </source>
</evidence>
<keyword evidence="3" id="KW-0597">Phosphoprotein</keyword>
<dbReference type="FunFam" id="3.30.70.330:FF:000028">
    <property type="entry name" value="Putative serine/arginine-rich splicing factor 4"/>
    <property type="match status" value="1"/>
</dbReference>
<keyword evidence="11" id="KW-0234">DNA repair</keyword>
<dbReference type="GO" id="GO:0033186">
    <property type="term" value="C:CAF-1 complex"/>
    <property type="evidence" value="ECO:0007669"/>
    <property type="project" value="TreeGrafter"/>
</dbReference>
<evidence type="ECO:0000256" key="5">
    <source>
        <dbReference type="ARBA" id="ARBA00022664"/>
    </source>
</evidence>
<keyword evidence="4 14" id="KW-0853">WD repeat</keyword>
<dbReference type="InterPro" id="IPR045145">
    <property type="entry name" value="PTHR15271"/>
</dbReference>
<feature type="domain" description="RRM" evidence="16">
    <location>
        <begin position="76"/>
        <end position="149"/>
    </location>
</feature>
<dbReference type="SUPFAM" id="SSF54928">
    <property type="entry name" value="RNA-binding domain, RBD"/>
    <property type="match status" value="1"/>
</dbReference>
<dbReference type="PROSITE" id="PS00678">
    <property type="entry name" value="WD_REPEATS_1"/>
    <property type="match status" value="1"/>
</dbReference>
<dbReference type="GO" id="GO:0006281">
    <property type="term" value="P:DNA repair"/>
    <property type="evidence" value="ECO:0007669"/>
    <property type="project" value="UniProtKB-KW"/>
</dbReference>
<dbReference type="InterPro" id="IPR015943">
    <property type="entry name" value="WD40/YVTN_repeat-like_dom_sf"/>
</dbReference>
<keyword evidence="10" id="KW-0508">mRNA splicing</keyword>
<evidence type="ECO:0000256" key="11">
    <source>
        <dbReference type="ARBA" id="ARBA00023204"/>
    </source>
</evidence>
<dbReference type="InterPro" id="IPR001680">
    <property type="entry name" value="WD40_rpt"/>
</dbReference>
<dbReference type="EMBL" id="CAJVPL010000298">
    <property type="protein sequence ID" value="CAG8480273.1"/>
    <property type="molecule type" value="Genomic_DNA"/>
</dbReference>
<evidence type="ECO:0000259" key="16">
    <source>
        <dbReference type="PROSITE" id="PS50102"/>
    </source>
</evidence>
<dbReference type="GO" id="GO:0006334">
    <property type="term" value="P:nucleosome assembly"/>
    <property type="evidence" value="ECO:0007669"/>
    <property type="project" value="TreeGrafter"/>
</dbReference>
<evidence type="ECO:0000256" key="4">
    <source>
        <dbReference type="ARBA" id="ARBA00022574"/>
    </source>
</evidence>
<feature type="region of interest" description="Disordered" evidence="15">
    <location>
        <begin position="143"/>
        <end position="176"/>
    </location>
</feature>
<evidence type="ECO:0000256" key="6">
    <source>
        <dbReference type="ARBA" id="ARBA00022737"/>
    </source>
</evidence>
<feature type="repeat" description="WD" evidence="14">
    <location>
        <begin position="326"/>
        <end position="360"/>
    </location>
</feature>
<dbReference type="GO" id="GO:0008380">
    <property type="term" value="P:RNA splicing"/>
    <property type="evidence" value="ECO:0007669"/>
    <property type="project" value="UniProtKB-KW"/>
</dbReference>
<feature type="compositionally biased region" description="Polar residues" evidence="15">
    <location>
        <begin position="709"/>
        <end position="724"/>
    </location>
</feature>
<dbReference type="PROSITE" id="PS50082">
    <property type="entry name" value="WD_REPEATS_2"/>
    <property type="match status" value="3"/>
</dbReference>
<dbReference type="AlphaFoldDB" id="A0A9N8ZCG2"/>
<keyword evidence="9 13" id="KW-0694">RNA-binding</keyword>
<dbReference type="SUPFAM" id="SSF50978">
    <property type="entry name" value="WD40 repeat-like"/>
    <property type="match status" value="1"/>
</dbReference>
<dbReference type="CDD" id="cd12337">
    <property type="entry name" value="RRM1_SRSF4_like"/>
    <property type="match status" value="1"/>
</dbReference>
<dbReference type="InterPro" id="IPR000504">
    <property type="entry name" value="RRM_dom"/>
</dbReference>
<evidence type="ECO:0000256" key="13">
    <source>
        <dbReference type="PROSITE-ProRule" id="PRU00176"/>
    </source>
</evidence>
<feature type="repeat" description="WD" evidence="14">
    <location>
        <begin position="361"/>
        <end position="393"/>
    </location>
</feature>
<organism evidence="17 18">
    <name type="scientific">Ambispora gerdemannii</name>
    <dbReference type="NCBI Taxonomy" id="144530"/>
    <lineage>
        <taxon>Eukaryota</taxon>
        <taxon>Fungi</taxon>
        <taxon>Fungi incertae sedis</taxon>
        <taxon>Mucoromycota</taxon>
        <taxon>Glomeromycotina</taxon>
        <taxon>Glomeromycetes</taxon>
        <taxon>Archaeosporales</taxon>
        <taxon>Ambisporaceae</taxon>
        <taxon>Ambispora</taxon>
    </lineage>
</organism>
<dbReference type="Pfam" id="PF24105">
    <property type="entry name" value="Beta-prop_CAF1B_HIR1"/>
    <property type="match status" value="2"/>
</dbReference>
<evidence type="ECO:0000256" key="7">
    <source>
        <dbReference type="ARBA" id="ARBA00022763"/>
    </source>
</evidence>
<dbReference type="GO" id="GO:0005634">
    <property type="term" value="C:nucleus"/>
    <property type="evidence" value="ECO:0007669"/>
    <property type="project" value="UniProtKB-SubCell"/>
</dbReference>
<dbReference type="InterPro" id="IPR035979">
    <property type="entry name" value="RBD_domain_sf"/>
</dbReference>
<keyword evidence="18" id="KW-1185">Reference proteome</keyword>
<evidence type="ECO:0000313" key="17">
    <source>
        <dbReference type="EMBL" id="CAG8480273.1"/>
    </source>
</evidence>
<feature type="compositionally biased region" description="Basic and acidic residues" evidence="15">
    <location>
        <begin position="143"/>
        <end position="158"/>
    </location>
</feature>
<reference evidence="17" key="1">
    <citation type="submission" date="2021-06" db="EMBL/GenBank/DDBJ databases">
        <authorList>
            <person name="Kallberg Y."/>
            <person name="Tangrot J."/>
            <person name="Rosling A."/>
        </authorList>
    </citation>
    <scope>NUCLEOTIDE SEQUENCE</scope>
    <source>
        <strain evidence="17">MT106</strain>
    </source>
</reference>
<evidence type="ECO:0000256" key="15">
    <source>
        <dbReference type="SAM" id="MobiDB-lite"/>
    </source>
</evidence>
<sequence length="736" mass="82335">MGTRVYIGRLARDARERDVEKLFRGYGSIREIKLMNGFGFVEFRDHRDADDVVYTFNGKTFMGENRFAPPQRNPHYRLIVENLSSSCSWQDLKDLMRKAGEVTFADCHKDRDGEGVVEFSSYEDMKNAIRKLDDTELKGKRIILREAPDNDTDRERDRRSSRRSRSRSRTPQPDPDPELDLLMVKIVLAPFHLVVCVMTRILPPKEVDPEAVNVFVRMMTTDFEPGAIGRLVTAGGDSNVRMWKVTKSEKTSPRVEFLSTLNRHTAPVNVVRFAPAGGILASAGDDGNIILWSLCEDQEPKHVSLIGNSEGDSDHESESWRVKNFLRGSSADIYDLAWSPDGKYIITGSIDNTARIWNVNGAGHSHYVQGVAWDPLGKYIATQSSDRSVHIYSYQIQDDGSFTITDLGKNLNYRRDVIKDNNHNNSTTTDIFSVSSLNTVSSPPPKTTPSKPYSKSFRMYRDETLKSFFRRLTFTPDGSLLLTPAAIYRNSAANNEQQQTTRIDSEAKNAVYLLPIACLKGFEKSSICVKCSPILYKLRVIECSSSPSDIDASLSKMSITEHSKTSHTKFLDLPYRIIYAVATQDAVFIYDTQQLSPLAMVSNLHYATFTDVTWSMDGNILIITSADGFCSALSFREGELGEPYNKTITNETPKIPSTISNIPKDNADVNTIDDSLGVGAQSSPPADLSLVSQDRKNQNGTNTTNQPNIDQLLQTPSQSPNNQKRIAPTLIKPLDT</sequence>
<dbReference type="PROSITE" id="PS50294">
    <property type="entry name" value="WD_REPEATS_REGION"/>
    <property type="match status" value="2"/>
</dbReference>
<dbReference type="SMART" id="SM00360">
    <property type="entry name" value="RRM"/>
    <property type="match status" value="2"/>
</dbReference>
<dbReference type="Gene3D" id="2.130.10.10">
    <property type="entry name" value="YVTN repeat-like/Quinoprotein amine dehydrogenase"/>
    <property type="match status" value="2"/>
</dbReference>
<feature type="compositionally biased region" description="Low complexity" evidence="15">
    <location>
        <begin position="698"/>
        <end position="708"/>
    </location>
</feature>
<evidence type="ECO:0000256" key="8">
    <source>
        <dbReference type="ARBA" id="ARBA00022853"/>
    </source>
</evidence>
<dbReference type="PANTHER" id="PTHR15271">
    <property type="entry name" value="CHROMATIN ASSEMBLY FACTOR 1 SUBUNIT B"/>
    <property type="match status" value="1"/>
</dbReference>
<dbReference type="InterPro" id="IPR019775">
    <property type="entry name" value="WD40_repeat_CS"/>
</dbReference>
<dbReference type="InterPro" id="IPR055410">
    <property type="entry name" value="Beta-prop_CAF1B_HIR1"/>
</dbReference>
<dbReference type="PROSITE" id="PS50102">
    <property type="entry name" value="RRM"/>
    <property type="match status" value="2"/>
</dbReference>
<dbReference type="Gene3D" id="3.30.70.330">
    <property type="match status" value="2"/>
</dbReference>
<dbReference type="Pfam" id="PF00076">
    <property type="entry name" value="RRM_1"/>
    <property type="match status" value="2"/>
</dbReference>
<dbReference type="GO" id="GO:0003723">
    <property type="term" value="F:RNA binding"/>
    <property type="evidence" value="ECO:0007669"/>
    <property type="project" value="UniProtKB-UniRule"/>
</dbReference>
<evidence type="ECO:0000256" key="9">
    <source>
        <dbReference type="ARBA" id="ARBA00022884"/>
    </source>
</evidence>
<evidence type="ECO:0000256" key="3">
    <source>
        <dbReference type="ARBA" id="ARBA00022553"/>
    </source>
</evidence>
<feature type="domain" description="RRM" evidence="16">
    <location>
        <begin position="3"/>
        <end position="66"/>
    </location>
</feature>
<dbReference type="OrthoDB" id="1099063at2759"/>
<comment type="subcellular location">
    <subcellularLocation>
        <location evidence="1">Nucleus</location>
    </subcellularLocation>
</comment>
<gene>
    <name evidence="17" type="ORF">AGERDE_LOCUS3198</name>
</gene>
<keyword evidence="6" id="KW-0677">Repeat</keyword>
<comment type="caution">
    <text evidence="17">The sequence shown here is derived from an EMBL/GenBank/DDBJ whole genome shotgun (WGS) entry which is preliminary data.</text>
</comment>
<dbReference type="Proteomes" id="UP000789831">
    <property type="component" value="Unassembled WGS sequence"/>
</dbReference>
<evidence type="ECO:0000256" key="10">
    <source>
        <dbReference type="ARBA" id="ARBA00023187"/>
    </source>
</evidence>
<proteinExistence type="inferred from homology"/>
<keyword evidence="7" id="KW-0227">DNA damage</keyword>
<accession>A0A9N8ZCG2</accession>
<name>A0A9N8ZCG2_9GLOM</name>
<keyword evidence="5" id="KW-0507">mRNA processing</keyword>
<comment type="similarity">
    <text evidence="2">Belongs to the WD repeat HIR1 family.</text>
</comment>
<evidence type="ECO:0000313" key="18">
    <source>
        <dbReference type="Proteomes" id="UP000789831"/>
    </source>
</evidence>